<dbReference type="RefSeq" id="WP_171202833.1">
    <property type="nucleotide sequence ID" value="NZ_BAAANP010000026.1"/>
</dbReference>
<accession>A0A849BR72</accession>
<feature type="transmembrane region" description="Helical" evidence="2">
    <location>
        <begin position="137"/>
        <end position="159"/>
    </location>
</feature>
<keyword evidence="2" id="KW-0812">Transmembrane</keyword>
<dbReference type="AlphaFoldDB" id="A0A849BR72"/>
<feature type="transmembrane region" description="Helical" evidence="2">
    <location>
        <begin position="27"/>
        <end position="51"/>
    </location>
</feature>
<keyword evidence="2" id="KW-1133">Transmembrane helix</keyword>
<feature type="transmembrane region" description="Helical" evidence="2">
    <location>
        <begin position="71"/>
        <end position="89"/>
    </location>
</feature>
<sequence length="173" mass="18778">MTTAHDAGAPPARRSRRDGPADPGRRTVLAGVLLGAGAAASLVDLLVFHLALQWHHFYDRSTPAVSITSDALLHAAAWTASVWGVFLLLDVRRRGPVPWRRWTGAVLAGVGGFQLFDGVVDHKLLRLHQVRYDVTALWVYDAAWIGSAVLVLLAGLVVLRRTRPARTPGRRAG</sequence>
<dbReference type="Proteomes" id="UP000555552">
    <property type="component" value="Unassembled WGS sequence"/>
</dbReference>
<evidence type="ECO:0000256" key="1">
    <source>
        <dbReference type="SAM" id="MobiDB-lite"/>
    </source>
</evidence>
<evidence type="ECO:0000256" key="2">
    <source>
        <dbReference type="SAM" id="Phobius"/>
    </source>
</evidence>
<organism evidence="3 4">
    <name type="scientific">Pseudokineococcus marinus</name>
    <dbReference type="NCBI Taxonomy" id="351215"/>
    <lineage>
        <taxon>Bacteria</taxon>
        <taxon>Bacillati</taxon>
        <taxon>Actinomycetota</taxon>
        <taxon>Actinomycetes</taxon>
        <taxon>Kineosporiales</taxon>
        <taxon>Kineosporiaceae</taxon>
        <taxon>Pseudokineococcus</taxon>
    </lineage>
</organism>
<gene>
    <name evidence="3" type="ORF">HLB09_07855</name>
</gene>
<protein>
    <submittedName>
        <fullName evidence="3">DUF2243 domain-containing protein</fullName>
    </submittedName>
</protein>
<feature type="transmembrane region" description="Helical" evidence="2">
    <location>
        <begin position="101"/>
        <end position="117"/>
    </location>
</feature>
<keyword evidence="2" id="KW-0472">Membrane</keyword>
<reference evidence="3 4" key="1">
    <citation type="submission" date="2020-05" db="EMBL/GenBank/DDBJ databases">
        <title>MicrobeNet Type strains.</title>
        <authorList>
            <person name="Nicholson A.C."/>
        </authorList>
    </citation>
    <scope>NUCLEOTIDE SEQUENCE [LARGE SCALE GENOMIC DNA]</scope>
    <source>
        <strain evidence="3 4">JCM 14547</strain>
    </source>
</reference>
<dbReference type="Pfam" id="PF10002">
    <property type="entry name" value="DUF2243"/>
    <property type="match status" value="1"/>
</dbReference>
<comment type="caution">
    <text evidence="3">The sequence shown here is derived from an EMBL/GenBank/DDBJ whole genome shotgun (WGS) entry which is preliminary data.</text>
</comment>
<keyword evidence="4" id="KW-1185">Reference proteome</keyword>
<evidence type="ECO:0000313" key="4">
    <source>
        <dbReference type="Proteomes" id="UP000555552"/>
    </source>
</evidence>
<proteinExistence type="predicted"/>
<dbReference type="InterPro" id="IPR018719">
    <property type="entry name" value="DUF2243_membrane"/>
</dbReference>
<feature type="region of interest" description="Disordered" evidence="1">
    <location>
        <begin position="1"/>
        <end position="23"/>
    </location>
</feature>
<evidence type="ECO:0000313" key="3">
    <source>
        <dbReference type="EMBL" id="NNH23004.1"/>
    </source>
</evidence>
<dbReference type="EMBL" id="JABEMA010000088">
    <property type="protein sequence ID" value="NNH23004.1"/>
    <property type="molecule type" value="Genomic_DNA"/>
</dbReference>
<name>A0A849BR72_9ACTN</name>